<name>A0A3M7PSU5_BRAPC</name>
<dbReference type="AlphaFoldDB" id="A0A3M7PSU5"/>
<dbReference type="GO" id="GO:0048255">
    <property type="term" value="P:mRNA stabilization"/>
    <property type="evidence" value="ECO:0007669"/>
    <property type="project" value="TreeGrafter"/>
</dbReference>
<dbReference type="EMBL" id="REGN01009069">
    <property type="protein sequence ID" value="RNA02054.1"/>
    <property type="molecule type" value="Genomic_DNA"/>
</dbReference>
<evidence type="ECO:0000313" key="2">
    <source>
        <dbReference type="Proteomes" id="UP000276133"/>
    </source>
</evidence>
<sequence length="203" mass="23731">MTELQPRLNIKFNVTQNLRIMSHLSSQWDITRENTIETEMSFLKMKKNFNQMNSIRLNANPSRVDRLIHDSFKEYHRVFCLISGFDELKNTIFYDNIIQVVTNWYNGIKVVQEKRRSELIKHQEKNNGKNGSDENDIISLANAIKDLSSMTRKARTDLWCAYNILNLNCNLNTGESLFDSETKVQDFLDKTFEIKTDLLSGVL</sequence>
<reference evidence="1 2" key="1">
    <citation type="journal article" date="2018" name="Sci. Rep.">
        <title>Genomic signatures of local adaptation to the degree of environmental predictability in rotifers.</title>
        <authorList>
            <person name="Franch-Gras L."/>
            <person name="Hahn C."/>
            <person name="Garcia-Roger E.M."/>
            <person name="Carmona M.J."/>
            <person name="Serra M."/>
            <person name="Gomez A."/>
        </authorList>
    </citation>
    <scope>NUCLEOTIDE SEQUENCE [LARGE SCALE GENOMIC DNA]</scope>
    <source>
        <strain evidence="1">HYR1</strain>
    </source>
</reference>
<organism evidence="1 2">
    <name type="scientific">Brachionus plicatilis</name>
    <name type="common">Marine rotifer</name>
    <name type="synonym">Brachionus muelleri</name>
    <dbReference type="NCBI Taxonomy" id="10195"/>
    <lineage>
        <taxon>Eukaryota</taxon>
        <taxon>Metazoa</taxon>
        <taxon>Spiralia</taxon>
        <taxon>Gnathifera</taxon>
        <taxon>Rotifera</taxon>
        <taxon>Eurotatoria</taxon>
        <taxon>Monogononta</taxon>
        <taxon>Pseudotrocha</taxon>
        <taxon>Ploima</taxon>
        <taxon>Brachionidae</taxon>
        <taxon>Brachionus</taxon>
    </lineage>
</organism>
<dbReference type="InterPro" id="IPR027963">
    <property type="entry name" value="MEIOC"/>
</dbReference>
<accession>A0A3M7PSU5</accession>
<dbReference type="STRING" id="10195.A0A3M7PSU5"/>
<keyword evidence="2" id="KW-1185">Reference proteome</keyword>
<dbReference type="GO" id="GO:0005634">
    <property type="term" value="C:nucleus"/>
    <property type="evidence" value="ECO:0007669"/>
    <property type="project" value="TreeGrafter"/>
</dbReference>
<dbReference type="Pfam" id="PF15189">
    <property type="entry name" value="MEIOC"/>
    <property type="match status" value="1"/>
</dbReference>
<dbReference type="PANTHER" id="PTHR33861:SF5">
    <property type="entry name" value="GAMMA-TUBULIN COMPLEX COMPONENT"/>
    <property type="match status" value="1"/>
</dbReference>
<dbReference type="GO" id="GO:0007144">
    <property type="term" value="P:female meiosis I"/>
    <property type="evidence" value="ECO:0007669"/>
    <property type="project" value="TreeGrafter"/>
</dbReference>
<dbReference type="GO" id="GO:0005737">
    <property type="term" value="C:cytoplasm"/>
    <property type="evidence" value="ECO:0007669"/>
    <property type="project" value="TreeGrafter"/>
</dbReference>
<dbReference type="GO" id="GO:0007141">
    <property type="term" value="P:male meiosis I"/>
    <property type="evidence" value="ECO:0007669"/>
    <property type="project" value="TreeGrafter"/>
</dbReference>
<protein>
    <submittedName>
        <fullName evidence="1">Uncharacterized protein</fullName>
    </submittedName>
</protein>
<dbReference type="OrthoDB" id="5978002at2759"/>
<evidence type="ECO:0000313" key="1">
    <source>
        <dbReference type="EMBL" id="RNA02054.1"/>
    </source>
</evidence>
<comment type="caution">
    <text evidence="1">The sequence shown here is derived from an EMBL/GenBank/DDBJ whole genome shotgun (WGS) entry which is preliminary data.</text>
</comment>
<dbReference type="Proteomes" id="UP000276133">
    <property type="component" value="Unassembled WGS sequence"/>
</dbReference>
<proteinExistence type="predicted"/>
<dbReference type="PANTHER" id="PTHR33861">
    <property type="entry name" value="PROTEIN CBG18333"/>
    <property type="match status" value="1"/>
</dbReference>
<gene>
    <name evidence="1" type="ORF">BpHYR1_001944</name>
</gene>